<dbReference type="InterPro" id="IPR032710">
    <property type="entry name" value="NTF2-like_dom_sf"/>
</dbReference>
<dbReference type="Gene3D" id="3.10.450.50">
    <property type="match status" value="1"/>
</dbReference>
<proteinExistence type="predicted"/>
<dbReference type="InterPro" id="IPR037401">
    <property type="entry name" value="SnoaL-like"/>
</dbReference>
<evidence type="ECO:0000313" key="2">
    <source>
        <dbReference type="EMBL" id="MDO3395409.1"/>
    </source>
</evidence>
<feature type="domain" description="SnoaL-like" evidence="1">
    <location>
        <begin position="5"/>
        <end position="122"/>
    </location>
</feature>
<accession>A0ABT8TN67</accession>
<dbReference type="SUPFAM" id="SSF54427">
    <property type="entry name" value="NTF2-like"/>
    <property type="match status" value="1"/>
</dbReference>
<organism evidence="2 3">
    <name type="scientific">Nocardioides cremeus</name>
    <dbReference type="NCBI Taxonomy" id="3058044"/>
    <lineage>
        <taxon>Bacteria</taxon>
        <taxon>Bacillati</taxon>
        <taxon>Actinomycetota</taxon>
        <taxon>Actinomycetes</taxon>
        <taxon>Propionibacteriales</taxon>
        <taxon>Nocardioidaceae</taxon>
        <taxon>Nocardioides</taxon>
    </lineage>
</organism>
<dbReference type="Proteomes" id="UP001168363">
    <property type="component" value="Unassembled WGS sequence"/>
</dbReference>
<evidence type="ECO:0000313" key="3">
    <source>
        <dbReference type="Proteomes" id="UP001168363"/>
    </source>
</evidence>
<gene>
    <name evidence="2" type="ORF">QWJ41_06755</name>
</gene>
<dbReference type="RefSeq" id="WP_302706722.1">
    <property type="nucleotide sequence ID" value="NZ_JAULSC010000004.1"/>
</dbReference>
<reference evidence="2" key="1">
    <citation type="submission" date="2023-06" db="EMBL/GenBank/DDBJ databases">
        <title>Genome sequence of Nocardioides sp. SOB44.</title>
        <authorList>
            <person name="Zhang G."/>
        </authorList>
    </citation>
    <scope>NUCLEOTIDE SEQUENCE</scope>
    <source>
        <strain evidence="2">SOB44</strain>
    </source>
</reference>
<dbReference type="Pfam" id="PF13577">
    <property type="entry name" value="SnoaL_4"/>
    <property type="match status" value="1"/>
</dbReference>
<dbReference type="EMBL" id="JAULSC010000004">
    <property type="protein sequence ID" value="MDO3395409.1"/>
    <property type="molecule type" value="Genomic_DNA"/>
</dbReference>
<evidence type="ECO:0000259" key="1">
    <source>
        <dbReference type="Pfam" id="PF13577"/>
    </source>
</evidence>
<protein>
    <submittedName>
        <fullName evidence="2">Nuclear transport factor 2 family protein</fullName>
    </submittedName>
</protein>
<sequence length="147" mass="16057">MTDPRCEIENLLARYTAYGDAGRVEEFASLFADDGVLRVAGRAFVGPAGVMAFATEQGIQMAQAGRLLPGFHHVGSRLVEVEDDHATASSVFAFFAPHGIDHWGTYRDHLERAEGRWQFRERSVRFSGFTTGSTAQQIVAAIVAEAP</sequence>
<name>A0ABT8TN67_9ACTN</name>
<keyword evidence="3" id="KW-1185">Reference proteome</keyword>
<comment type="caution">
    <text evidence="2">The sequence shown here is derived from an EMBL/GenBank/DDBJ whole genome shotgun (WGS) entry which is preliminary data.</text>
</comment>